<evidence type="ECO:0000313" key="3">
    <source>
        <dbReference type="Proteomes" id="UP000822688"/>
    </source>
</evidence>
<dbReference type="AlphaFoldDB" id="A0A8T0H610"/>
<name>A0A8T0H610_CERPU</name>
<feature type="domain" description="N-acetyltransferase" evidence="1">
    <location>
        <begin position="161"/>
        <end position="316"/>
    </location>
</feature>
<proteinExistence type="predicted"/>
<dbReference type="CDD" id="cd04301">
    <property type="entry name" value="NAT_SF"/>
    <property type="match status" value="1"/>
</dbReference>
<protein>
    <recommendedName>
        <fullName evidence="1">N-acetyltransferase domain-containing protein</fullName>
    </recommendedName>
</protein>
<dbReference type="SUPFAM" id="SSF55729">
    <property type="entry name" value="Acyl-CoA N-acyltransferases (Nat)"/>
    <property type="match status" value="1"/>
</dbReference>
<dbReference type="InterPro" id="IPR000182">
    <property type="entry name" value="GNAT_dom"/>
</dbReference>
<reference evidence="2" key="1">
    <citation type="submission" date="2020-06" db="EMBL/GenBank/DDBJ databases">
        <title>WGS assembly of Ceratodon purpureus strain R40.</title>
        <authorList>
            <person name="Carey S.B."/>
            <person name="Jenkins J."/>
            <person name="Shu S."/>
            <person name="Lovell J.T."/>
            <person name="Sreedasyam A."/>
            <person name="Maumus F."/>
            <person name="Tiley G.P."/>
            <person name="Fernandez-Pozo N."/>
            <person name="Barry K."/>
            <person name="Chen C."/>
            <person name="Wang M."/>
            <person name="Lipzen A."/>
            <person name="Daum C."/>
            <person name="Saski C.A."/>
            <person name="Payton A.C."/>
            <person name="Mcbreen J.C."/>
            <person name="Conrad R.E."/>
            <person name="Kollar L.M."/>
            <person name="Olsson S."/>
            <person name="Huttunen S."/>
            <person name="Landis J.B."/>
            <person name="Wickett N.J."/>
            <person name="Johnson M.G."/>
            <person name="Rensing S.A."/>
            <person name="Grimwood J."/>
            <person name="Schmutz J."/>
            <person name="Mcdaniel S.F."/>
        </authorList>
    </citation>
    <scope>NUCLEOTIDE SEQUENCE</scope>
    <source>
        <strain evidence="2">R40</strain>
    </source>
</reference>
<dbReference type="InterPro" id="IPR016181">
    <property type="entry name" value="Acyl_CoA_acyltransferase"/>
</dbReference>
<sequence>MGNSKHHLPLEPPIPPLTLSSPNLIAVLTQMIWWDELITMNLPSPHNRASHQLGPPFHTVLDKSGRNLHILAYTGDTTIPDSHCADAIIHALTCLIQESHESSTLKSISIPFGPSFVRSSVHSNLLSALPPLGFSQGKPTTISALATRAYQKKQRQLPSSLRLREVTTPEELSHKIAIESGVFEYPSSYINTLGLALEYMTYGTAQARDHHYLAWFTPDSSADEGLKTELPVAYFTLRVGRGVAYVQGAGVLEPWRRHGITRAMLDHAIDVAVQLGYEVIGNSAWTDDAAAAWRAMGFEDVGEFTEWKWENNMTAETGAMGSQ</sequence>
<dbReference type="GO" id="GO:0016747">
    <property type="term" value="F:acyltransferase activity, transferring groups other than amino-acyl groups"/>
    <property type="evidence" value="ECO:0007669"/>
    <property type="project" value="InterPro"/>
</dbReference>
<evidence type="ECO:0000259" key="1">
    <source>
        <dbReference type="PROSITE" id="PS51186"/>
    </source>
</evidence>
<gene>
    <name evidence="2" type="ORF">KC19_7G132900</name>
</gene>
<evidence type="ECO:0000313" key="2">
    <source>
        <dbReference type="EMBL" id="KAG0567411.1"/>
    </source>
</evidence>
<dbReference type="Gene3D" id="3.40.630.30">
    <property type="match status" value="1"/>
</dbReference>
<dbReference type="EMBL" id="CM026428">
    <property type="protein sequence ID" value="KAG0567411.1"/>
    <property type="molecule type" value="Genomic_DNA"/>
</dbReference>
<keyword evidence="3" id="KW-1185">Reference proteome</keyword>
<dbReference type="Pfam" id="PF00583">
    <property type="entry name" value="Acetyltransf_1"/>
    <property type="match status" value="1"/>
</dbReference>
<organism evidence="2 3">
    <name type="scientific">Ceratodon purpureus</name>
    <name type="common">Fire moss</name>
    <name type="synonym">Dicranum purpureum</name>
    <dbReference type="NCBI Taxonomy" id="3225"/>
    <lineage>
        <taxon>Eukaryota</taxon>
        <taxon>Viridiplantae</taxon>
        <taxon>Streptophyta</taxon>
        <taxon>Embryophyta</taxon>
        <taxon>Bryophyta</taxon>
        <taxon>Bryophytina</taxon>
        <taxon>Bryopsida</taxon>
        <taxon>Dicranidae</taxon>
        <taxon>Pseudoditrichales</taxon>
        <taxon>Ditrichaceae</taxon>
        <taxon>Ceratodon</taxon>
    </lineage>
</organism>
<comment type="caution">
    <text evidence="2">The sequence shown here is derived from an EMBL/GenBank/DDBJ whole genome shotgun (WGS) entry which is preliminary data.</text>
</comment>
<accession>A0A8T0H610</accession>
<dbReference type="PROSITE" id="PS51186">
    <property type="entry name" value="GNAT"/>
    <property type="match status" value="1"/>
</dbReference>
<dbReference type="Proteomes" id="UP000822688">
    <property type="component" value="Chromosome 7"/>
</dbReference>